<dbReference type="Gene3D" id="3.40.50.2300">
    <property type="match status" value="1"/>
</dbReference>
<evidence type="ECO:0000256" key="3">
    <source>
        <dbReference type="ARBA" id="ARBA00023015"/>
    </source>
</evidence>
<keyword evidence="3" id="KW-0805">Transcription regulation</keyword>
<dbReference type="Pfam" id="PF00486">
    <property type="entry name" value="Trans_reg_C"/>
    <property type="match status" value="1"/>
</dbReference>
<dbReference type="SMART" id="SM00448">
    <property type="entry name" value="REC"/>
    <property type="match status" value="1"/>
</dbReference>
<dbReference type="Pfam" id="PF00072">
    <property type="entry name" value="Response_reg"/>
    <property type="match status" value="1"/>
</dbReference>
<evidence type="ECO:0000313" key="10">
    <source>
        <dbReference type="EMBL" id="MFC6997521.1"/>
    </source>
</evidence>
<keyword evidence="5" id="KW-0804">Transcription</keyword>
<gene>
    <name evidence="10" type="ORF">ACFQHR_07790</name>
</gene>
<evidence type="ECO:0000259" key="9">
    <source>
        <dbReference type="PROSITE" id="PS51755"/>
    </source>
</evidence>
<dbReference type="EMBL" id="JBHSYQ010000003">
    <property type="protein sequence ID" value="MFC6997521.1"/>
    <property type="molecule type" value="Genomic_DNA"/>
</dbReference>
<evidence type="ECO:0000259" key="8">
    <source>
        <dbReference type="PROSITE" id="PS50110"/>
    </source>
</evidence>
<proteinExistence type="predicted"/>
<protein>
    <submittedName>
        <fullName evidence="10">Response regulator transcription factor</fullName>
    </submittedName>
</protein>
<organism evidence="10 11">
    <name type="scientific">Rufibacter roseus</name>
    <dbReference type="NCBI Taxonomy" id="1567108"/>
    <lineage>
        <taxon>Bacteria</taxon>
        <taxon>Pseudomonadati</taxon>
        <taxon>Bacteroidota</taxon>
        <taxon>Cytophagia</taxon>
        <taxon>Cytophagales</taxon>
        <taxon>Hymenobacteraceae</taxon>
        <taxon>Rufibacter</taxon>
    </lineage>
</organism>
<dbReference type="CDD" id="cd00383">
    <property type="entry name" value="trans_reg_C"/>
    <property type="match status" value="1"/>
</dbReference>
<dbReference type="InterPro" id="IPR036388">
    <property type="entry name" value="WH-like_DNA-bd_sf"/>
</dbReference>
<dbReference type="SMART" id="SM00862">
    <property type="entry name" value="Trans_reg_C"/>
    <property type="match status" value="1"/>
</dbReference>
<dbReference type="PROSITE" id="PS50110">
    <property type="entry name" value="RESPONSE_REGULATORY"/>
    <property type="match status" value="1"/>
</dbReference>
<dbReference type="InterPro" id="IPR016032">
    <property type="entry name" value="Sig_transdc_resp-reg_C-effctor"/>
</dbReference>
<dbReference type="InterPro" id="IPR039420">
    <property type="entry name" value="WalR-like"/>
</dbReference>
<feature type="DNA-binding region" description="OmpR/PhoB-type" evidence="7">
    <location>
        <begin position="128"/>
        <end position="226"/>
    </location>
</feature>
<dbReference type="Gene3D" id="6.10.250.690">
    <property type="match status" value="1"/>
</dbReference>
<feature type="domain" description="Response regulatory" evidence="8">
    <location>
        <begin position="4"/>
        <end position="118"/>
    </location>
</feature>
<dbReference type="Gene3D" id="1.10.10.10">
    <property type="entry name" value="Winged helix-like DNA-binding domain superfamily/Winged helix DNA-binding domain"/>
    <property type="match status" value="1"/>
</dbReference>
<dbReference type="PANTHER" id="PTHR48111:SF22">
    <property type="entry name" value="REGULATOR OF RPOS"/>
    <property type="match status" value="1"/>
</dbReference>
<keyword evidence="4 7" id="KW-0238">DNA-binding</keyword>
<evidence type="ECO:0000313" key="11">
    <source>
        <dbReference type="Proteomes" id="UP001596405"/>
    </source>
</evidence>
<evidence type="ECO:0000256" key="7">
    <source>
        <dbReference type="PROSITE-ProRule" id="PRU01091"/>
    </source>
</evidence>
<feature type="domain" description="OmpR/PhoB-type" evidence="9">
    <location>
        <begin position="128"/>
        <end position="226"/>
    </location>
</feature>
<sequence length="230" mass="25741">MGLKILLVEDEPKLASMLQRGLKEEGYQVSVAMSGSAGLDMALSFGFDLIILDIMLPELNGLDVLKRLRQQELQTPILMLTALDSPENIVTGLDGGADDYLVKPFNFAELGARIRNLTRRNQNGTPAKHLIALADLEINTQSKTVTRSGTSITLTATEFRLLEFLAQRPNRVLSRMEILEHVWNVDFNLGTNVVDVYINYLRKKLDRKFTPKLIHTVIGMGYVLKDSVEV</sequence>
<dbReference type="SUPFAM" id="SSF52172">
    <property type="entry name" value="CheY-like"/>
    <property type="match status" value="1"/>
</dbReference>
<evidence type="ECO:0000256" key="1">
    <source>
        <dbReference type="ARBA" id="ARBA00022553"/>
    </source>
</evidence>
<keyword evidence="11" id="KW-1185">Reference proteome</keyword>
<evidence type="ECO:0000256" key="6">
    <source>
        <dbReference type="PROSITE-ProRule" id="PRU00169"/>
    </source>
</evidence>
<dbReference type="PANTHER" id="PTHR48111">
    <property type="entry name" value="REGULATOR OF RPOS"/>
    <property type="match status" value="1"/>
</dbReference>
<evidence type="ECO:0000256" key="5">
    <source>
        <dbReference type="ARBA" id="ARBA00023163"/>
    </source>
</evidence>
<dbReference type="PROSITE" id="PS51755">
    <property type="entry name" value="OMPR_PHOB"/>
    <property type="match status" value="1"/>
</dbReference>
<evidence type="ECO:0000256" key="4">
    <source>
        <dbReference type="ARBA" id="ARBA00023125"/>
    </source>
</evidence>
<keyword evidence="2" id="KW-0902">Two-component regulatory system</keyword>
<dbReference type="SUPFAM" id="SSF46894">
    <property type="entry name" value="C-terminal effector domain of the bipartite response regulators"/>
    <property type="match status" value="1"/>
</dbReference>
<dbReference type="InterPro" id="IPR001789">
    <property type="entry name" value="Sig_transdc_resp-reg_receiver"/>
</dbReference>
<dbReference type="RefSeq" id="WP_066619204.1">
    <property type="nucleotide sequence ID" value="NZ_JBHSYQ010000003.1"/>
</dbReference>
<dbReference type="InterPro" id="IPR001867">
    <property type="entry name" value="OmpR/PhoB-type_DNA-bd"/>
</dbReference>
<comment type="caution">
    <text evidence="10">The sequence shown here is derived from an EMBL/GenBank/DDBJ whole genome shotgun (WGS) entry which is preliminary data.</text>
</comment>
<feature type="modified residue" description="4-aspartylphosphate" evidence="6">
    <location>
        <position position="53"/>
    </location>
</feature>
<name>A0ABW2DI67_9BACT</name>
<accession>A0ABW2DI67</accession>
<reference evidence="11" key="1">
    <citation type="journal article" date="2019" name="Int. J. Syst. Evol. Microbiol.">
        <title>The Global Catalogue of Microorganisms (GCM) 10K type strain sequencing project: providing services to taxonomists for standard genome sequencing and annotation.</title>
        <authorList>
            <consortium name="The Broad Institute Genomics Platform"/>
            <consortium name="The Broad Institute Genome Sequencing Center for Infectious Disease"/>
            <person name="Wu L."/>
            <person name="Ma J."/>
        </authorList>
    </citation>
    <scope>NUCLEOTIDE SEQUENCE [LARGE SCALE GENOMIC DNA]</scope>
    <source>
        <strain evidence="11">CGMCC 4.7393</strain>
    </source>
</reference>
<keyword evidence="1 6" id="KW-0597">Phosphoprotein</keyword>
<dbReference type="Proteomes" id="UP001596405">
    <property type="component" value="Unassembled WGS sequence"/>
</dbReference>
<dbReference type="InterPro" id="IPR011006">
    <property type="entry name" value="CheY-like_superfamily"/>
</dbReference>
<evidence type="ECO:0000256" key="2">
    <source>
        <dbReference type="ARBA" id="ARBA00023012"/>
    </source>
</evidence>